<dbReference type="Pfam" id="PF07690">
    <property type="entry name" value="MFS_1"/>
    <property type="match status" value="1"/>
</dbReference>
<dbReference type="InterPro" id="IPR011701">
    <property type="entry name" value="MFS"/>
</dbReference>
<organism evidence="8 9">
    <name type="scientific">Pichia californica</name>
    <dbReference type="NCBI Taxonomy" id="460514"/>
    <lineage>
        <taxon>Eukaryota</taxon>
        <taxon>Fungi</taxon>
        <taxon>Dikarya</taxon>
        <taxon>Ascomycota</taxon>
        <taxon>Saccharomycotina</taxon>
        <taxon>Pichiomycetes</taxon>
        <taxon>Pichiales</taxon>
        <taxon>Pichiaceae</taxon>
        <taxon>Pichia</taxon>
    </lineage>
</organism>
<proteinExistence type="inferred from homology"/>
<feature type="transmembrane region" description="Helical" evidence="7">
    <location>
        <begin position="404"/>
        <end position="425"/>
    </location>
</feature>
<evidence type="ECO:0000256" key="6">
    <source>
        <dbReference type="ARBA" id="ARBA00037968"/>
    </source>
</evidence>
<gene>
    <name evidence="8" type="ORF">C6P40_001654</name>
</gene>
<reference evidence="8" key="1">
    <citation type="submission" date="2020-11" db="EMBL/GenBank/DDBJ databases">
        <title>Kefir isolates.</title>
        <authorList>
            <person name="Marcisauskas S."/>
            <person name="Kim Y."/>
            <person name="Blasche S."/>
        </authorList>
    </citation>
    <scope>NUCLEOTIDE SEQUENCE</scope>
    <source>
        <strain evidence="8">Olga-1</strain>
    </source>
</reference>
<keyword evidence="4 7" id="KW-1133">Transmembrane helix</keyword>
<keyword evidence="9" id="KW-1185">Reference proteome</keyword>
<evidence type="ECO:0000313" key="9">
    <source>
        <dbReference type="Proteomes" id="UP000697127"/>
    </source>
</evidence>
<dbReference type="EMBL" id="PUHW01000002">
    <property type="protein sequence ID" value="KAG0691370.1"/>
    <property type="molecule type" value="Genomic_DNA"/>
</dbReference>
<evidence type="ECO:0008006" key="10">
    <source>
        <dbReference type="Google" id="ProtNLM"/>
    </source>
</evidence>
<dbReference type="AlphaFoldDB" id="A0A9P7BI21"/>
<evidence type="ECO:0000256" key="2">
    <source>
        <dbReference type="ARBA" id="ARBA00022448"/>
    </source>
</evidence>
<keyword evidence="5 7" id="KW-0472">Membrane</keyword>
<dbReference type="GO" id="GO:0016020">
    <property type="term" value="C:membrane"/>
    <property type="evidence" value="ECO:0007669"/>
    <property type="project" value="UniProtKB-SubCell"/>
</dbReference>
<dbReference type="Proteomes" id="UP000697127">
    <property type="component" value="Unassembled WGS sequence"/>
</dbReference>
<feature type="transmembrane region" description="Helical" evidence="7">
    <location>
        <begin position="143"/>
        <end position="174"/>
    </location>
</feature>
<comment type="caution">
    <text evidence="8">The sequence shown here is derived from an EMBL/GenBank/DDBJ whole genome shotgun (WGS) entry which is preliminary data.</text>
</comment>
<name>A0A9P7BI21_9ASCO</name>
<protein>
    <recommendedName>
        <fullName evidence="10">Allantoate permease</fullName>
    </recommendedName>
</protein>
<feature type="transmembrane region" description="Helical" evidence="7">
    <location>
        <begin position="307"/>
        <end position="331"/>
    </location>
</feature>
<dbReference type="SUPFAM" id="SSF103473">
    <property type="entry name" value="MFS general substrate transporter"/>
    <property type="match status" value="1"/>
</dbReference>
<feature type="transmembrane region" description="Helical" evidence="7">
    <location>
        <begin position="238"/>
        <end position="258"/>
    </location>
</feature>
<feature type="transmembrane region" description="Helical" evidence="7">
    <location>
        <begin position="343"/>
        <end position="366"/>
    </location>
</feature>
<dbReference type="OrthoDB" id="6730379at2759"/>
<dbReference type="PANTHER" id="PTHR43791:SF1">
    <property type="entry name" value="ALLANTOATE PERMEASE"/>
    <property type="match status" value="1"/>
</dbReference>
<evidence type="ECO:0000256" key="5">
    <source>
        <dbReference type="ARBA" id="ARBA00023136"/>
    </source>
</evidence>
<feature type="transmembrane region" description="Helical" evidence="7">
    <location>
        <begin position="113"/>
        <end position="131"/>
    </location>
</feature>
<dbReference type="FunFam" id="1.20.1250.20:FF:000064">
    <property type="entry name" value="MFS allantoate transporter"/>
    <property type="match status" value="1"/>
</dbReference>
<feature type="transmembrane region" description="Helical" evidence="7">
    <location>
        <begin position="204"/>
        <end position="226"/>
    </location>
</feature>
<keyword evidence="3 7" id="KW-0812">Transmembrane</keyword>
<comment type="subcellular location">
    <subcellularLocation>
        <location evidence="1">Membrane</location>
        <topology evidence="1">Multi-pass membrane protein</topology>
    </subcellularLocation>
</comment>
<keyword evidence="2" id="KW-0813">Transport</keyword>
<sequence>MSNSSHEENKDGNYTVDVNSVDIDPIISTVVSLNGKRIEVHKNDADIAMQYIDDVTNFELDPAYEKKVLRKIDFALLPLIIGLMSCQLMDKTTNSYASIMGLQKSLNMSAKEYSWVGSSFYFGYLIFQYPANRMLQRLPLSKTLSFAVISWGIILMCHAACTNAAGFLVCRVFLGVFEGFMNPAYILLTSQWWRKEEQFMRTCIWWGMQGFGTILGAGIAYGLEVNRTGYHSFPSWKCIYIITGCITLFLGFISLIHIPDDPTKAWFLNEKDKLYVIERAKENQQGFGNQKFKWDQFKEAIIDPCTYIFFFYGMSYAIPNGGFTNFGSILLKGDFGFSTDKALLMNMPGGGIDIVFPFGVAIINYYIFNNQRLISCAIVNLIVVVGMCLLNFTKHKASKLVGYLSFYAATATSAGMCSTVSSNVAGNTKKIVVNMFYLVGYCTGNIIGPQTFQAKEAPGYSGAKAAMLVSFAVGSVLIISLYVIYYLRNKKKDKLVEEMGEKYAVPDNIAFADLTDIQNPAFRYSL</sequence>
<dbReference type="PANTHER" id="PTHR43791">
    <property type="entry name" value="PERMEASE-RELATED"/>
    <property type="match status" value="1"/>
</dbReference>
<dbReference type="InterPro" id="IPR036259">
    <property type="entry name" value="MFS_trans_sf"/>
</dbReference>
<feature type="transmembrane region" description="Helical" evidence="7">
    <location>
        <begin position="465"/>
        <end position="487"/>
    </location>
</feature>
<evidence type="ECO:0000256" key="3">
    <source>
        <dbReference type="ARBA" id="ARBA00022692"/>
    </source>
</evidence>
<feature type="transmembrane region" description="Helical" evidence="7">
    <location>
        <begin position="372"/>
        <end position="392"/>
    </location>
</feature>
<dbReference type="GO" id="GO:0022857">
    <property type="term" value="F:transmembrane transporter activity"/>
    <property type="evidence" value="ECO:0007669"/>
    <property type="project" value="InterPro"/>
</dbReference>
<accession>A0A9P7BI21</accession>
<evidence type="ECO:0000256" key="7">
    <source>
        <dbReference type="SAM" id="Phobius"/>
    </source>
</evidence>
<evidence type="ECO:0000256" key="1">
    <source>
        <dbReference type="ARBA" id="ARBA00004141"/>
    </source>
</evidence>
<evidence type="ECO:0000256" key="4">
    <source>
        <dbReference type="ARBA" id="ARBA00022989"/>
    </source>
</evidence>
<dbReference type="Gene3D" id="1.20.1250.20">
    <property type="entry name" value="MFS general substrate transporter like domains"/>
    <property type="match status" value="1"/>
</dbReference>
<evidence type="ECO:0000313" key="8">
    <source>
        <dbReference type="EMBL" id="KAG0691370.1"/>
    </source>
</evidence>
<comment type="similarity">
    <text evidence="6">Belongs to the major facilitator superfamily. Allantoate permease family.</text>
</comment>